<dbReference type="SUPFAM" id="SSF109604">
    <property type="entry name" value="HD-domain/PDEase-like"/>
    <property type="match status" value="1"/>
</dbReference>
<dbReference type="InterPro" id="IPR006674">
    <property type="entry name" value="HD_domain"/>
</dbReference>
<evidence type="ECO:0000313" key="4">
    <source>
        <dbReference type="EMBL" id="MCW8348332.1"/>
    </source>
</evidence>
<dbReference type="PROSITE" id="PS51832">
    <property type="entry name" value="HD_GYP"/>
    <property type="match status" value="1"/>
</dbReference>
<dbReference type="PROSITE" id="PS51831">
    <property type="entry name" value="HD"/>
    <property type="match status" value="1"/>
</dbReference>
<accession>A0A9X3CRH0</accession>
<feature type="compositionally biased region" description="Polar residues" evidence="1">
    <location>
        <begin position="71"/>
        <end position="80"/>
    </location>
</feature>
<dbReference type="Gene3D" id="1.10.3210.10">
    <property type="entry name" value="Hypothetical protein af1432"/>
    <property type="match status" value="1"/>
</dbReference>
<evidence type="ECO:0000256" key="1">
    <source>
        <dbReference type="SAM" id="MobiDB-lite"/>
    </source>
</evidence>
<dbReference type="InterPro" id="IPR021812">
    <property type="entry name" value="DUF3391"/>
</dbReference>
<feature type="region of interest" description="Disordered" evidence="1">
    <location>
        <begin position="65"/>
        <end position="84"/>
    </location>
</feature>
<gene>
    <name evidence="4" type="ORF">MD535_20300</name>
</gene>
<protein>
    <submittedName>
        <fullName evidence="4">HD-GYP domain-containing protein</fullName>
    </submittedName>
</protein>
<dbReference type="Proteomes" id="UP001155587">
    <property type="component" value="Unassembled WGS sequence"/>
</dbReference>
<evidence type="ECO:0000259" key="2">
    <source>
        <dbReference type="PROSITE" id="PS51831"/>
    </source>
</evidence>
<dbReference type="Pfam" id="PF11871">
    <property type="entry name" value="DUF3391"/>
    <property type="match status" value="1"/>
</dbReference>
<dbReference type="InterPro" id="IPR003607">
    <property type="entry name" value="HD/PDEase_dom"/>
</dbReference>
<evidence type="ECO:0000259" key="3">
    <source>
        <dbReference type="PROSITE" id="PS51832"/>
    </source>
</evidence>
<dbReference type="AlphaFoldDB" id="A0A9X3CRH0"/>
<dbReference type="NCBIfam" id="TIGR00277">
    <property type="entry name" value="HDIG"/>
    <property type="match status" value="1"/>
</dbReference>
<keyword evidence="5" id="KW-1185">Reference proteome</keyword>
<sequence>MASIKMSVSRLQPGLHIRLPVRWSDHPFLFNTFKIKSDEQVRVIKQLGIKYVYVTPELSDTIPLPAEESISEPSHLSTNEASDEAEKLWAEKQERIETLSKYRRRVSQCEKEFDRSLARIRSIMAKLRSRPELAIQESESLVEDIVDSLLSEDEVTLHLMGSKSEFEDLYFHCLNVSVLSMMIAKAKGFSGEKIKDVGMGALFHDIGKVKIPSVILRKTTPLSEPEYNYLKLHTKYGADIARAIGTLPDDVITVIEQHHELLDGSGYPLGLKGDEIDSVTQIISVANAFDGLCHHQNPSEKKIPYSALSYLYKHSKHLYNAENLNMLIKYMGVYPPGTIVKLSNDMVGLVISINSGSLLCPNVLLYDPSVPKLQAPIITLAPKELTIESVIHPEKLPEEIREYLNPRARISYYFEGNAT</sequence>
<reference evidence="4" key="1">
    <citation type="submission" date="2022-02" db="EMBL/GenBank/DDBJ databases">
        <title>Vibrio sp. nov, a new bacterium isolated from seawater.</title>
        <authorList>
            <person name="Yuan Y."/>
        </authorList>
    </citation>
    <scope>NUCLEOTIDE SEQUENCE</scope>
    <source>
        <strain evidence="4">ZSDZ65</strain>
    </source>
</reference>
<dbReference type="SMART" id="SM00471">
    <property type="entry name" value="HDc"/>
    <property type="match status" value="1"/>
</dbReference>
<dbReference type="Pfam" id="PF13487">
    <property type="entry name" value="HD_5"/>
    <property type="match status" value="1"/>
</dbReference>
<dbReference type="RefSeq" id="WP_265676855.1">
    <property type="nucleotide sequence ID" value="NZ_JAKRRY010000036.1"/>
</dbReference>
<dbReference type="PANTHER" id="PTHR43155:SF2">
    <property type="entry name" value="CYCLIC DI-GMP PHOSPHODIESTERASE PA4108"/>
    <property type="match status" value="1"/>
</dbReference>
<dbReference type="PANTHER" id="PTHR43155">
    <property type="entry name" value="CYCLIC DI-GMP PHOSPHODIESTERASE PA4108-RELATED"/>
    <property type="match status" value="1"/>
</dbReference>
<feature type="domain" description="HD" evidence="2">
    <location>
        <begin position="169"/>
        <end position="292"/>
    </location>
</feature>
<evidence type="ECO:0000313" key="5">
    <source>
        <dbReference type="Proteomes" id="UP001155587"/>
    </source>
</evidence>
<dbReference type="InterPro" id="IPR037522">
    <property type="entry name" value="HD_GYP_dom"/>
</dbReference>
<dbReference type="GO" id="GO:0008081">
    <property type="term" value="F:phosphoric diester hydrolase activity"/>
    <property type="evidence" value="ECO:0007669"/>
    <property type="project" value="UniProtKB-ARBA"/>
</dbReference>
<feature type="domain" description="HD-GYP" evidence="3">
    <location>
        <begin position="149"/>
        <end position="343"/>
    </location>
</feature>
<dbReference type="InterPro" id="IPR006675">
    <property type="entry name" value="HDIG_dom"/>
</dbReference>
<organism evidence="4 5">
    <name type="scientific">Vibrio qingdaonensis</name>
    <dbReference type="NCBI Taxonomy" id="2829491"/>
    <lineage>
        <taxon>Bacteria</taxon>
        <taxon>Pseudomonadati</taxon>
        <taxon>Pseudomonadota</taxon>
        <taxon>Gammaproteobacteria</taxon>
        <taxon>Vibrionales</taxon>
        <taxon>Vibrionaceae</taxon>
        <taxon>Vibrio</taxon>
    </lineage>
</organism>
<dbReference type="EMBL" id="JAKRRY010000036">
    <property type="protein sequence ID" value="MCW8348332.1"/>
    <property type="molecule type" value="Genomic_DNA"/>
</dbReference>
<name>A0A9X3CRH0_9VIBR</name>
<comment type="caution">
    <text evidence="4">The sequence shown here is derived from an EMBL/GenBank/DDBJ whole genome shotgun (WGS) entry which is preliminary data.</text>
</comment>
<proteinExistence type="predicted"/>
<dbReference type="CDD" id="cd00077">
    <property type="entry name" value="HDc"/>
    <property type="match status" value="1"/>
</dbReference>